<dbReference type="Pfam" id="PF04404">
    <property type="entry name" value="ERF"/>
    <property type="match status" value="1"/>
</dbReference>
<dbReference type="InterPro" id="IPR007499">
    <property type="entry name" value="ERF_bacteria_virus"/>
</dbReference>
<gene>
    <name evidence="1" type="ORF">UFOVP106_25</name>
</gene>
<organism evidence="1">
    <name type="scientific">uncultured Caudovirales phage</name>
    <dbReference type="NCBI Taxonomy" id="2100421"/>
    <lineage>
        <taxon>Viruses</taxon>
        <taxon>Duplodnaviria</taxon>
        <taxon>Heunggongvirae</taxon>
        <taxon>Uroviricota</taxon>
        <taxon>Caudoviricetes</taxon>
        <taxon>Peduoviridae</taxon>
        <taxon>Maltschvirus</taxon>
        <taxon>Maltschvirus maltsch</taxon>
    </lineage>
</organism>
<name>A0A6J5L3Y8_9CAUD</name>
<evidence type="ECO:0000313" key="1">
    <source>
        <dbReference type="EMBL" id="CAB4127973.1"/>
    </source>
</evidence>
<protein>
    <submittedName>
        <fullName evidence="1">Essential recombination function protein</fullName>
    </submittedName>
</protein>
<accession>A0A6J5L3Y8</accession>
<sequence length="189" mass="21262">MKNISTALVKAQKMFNPALKQSINPHFKSRYVDLAGCVEAVIDALNDNGIFLLQKTYECMDGVIVETIFIHESGERLECGMLHFPAVKSDPQGYASALTYARRYSLMAACSIAPEDDDGNHVSKKVETKIVSHVNVKQLDQLIEKMREAENQEQLVASYRIAFQACQSERVHQDKVIAVKDEMKERVQA</sequence>
<proteinExistence type="predicted"/>
<reference evidence="1" key="1">
    <citation type="submission" date="2020-04" db="EMBL/GenBank/DDBJ databases">
        <authorList>
            <person name="Chiriac C."/>
            <person name="Salcher M."/>
            <person name="Ghai R."/>
            <person name="Kavagutti S V."/>
        </authorList>
    </citation>
    <scope>NUCLEOTIDE SEQUENCE</scope>
</reference>
<dbReference type="EMBL" id="LR796225">
    <property type="protein sequence ID" value="CAB4127973.1"/>
    <property type="molecule type" value="Genomic_DNA"/>
</dbReference>